<protein>
    <submittedName>
        <fullName evidence="1">Uncharacterized protein</fullName>
    </submittedName>
</protein>
<dbReference type="GeneID" id="77340872"/>
<reference evidence="1 2" key="1">
    <citation type="submission" date="2019-09" db="EMBL/GenBank/DDBJ databases">
        <title>Draft genome sequences of 48 bacterial type strains from the CCUG.</title>
        <authorList>
            <person name="Tunovic T."/>
            <person name="Pineiro-Iglesias B."/>
            <person name="Unosson C."/>
            <person name="Inganas E."/>
            <person name="Ohlen M."/>
            <person name="Cardew S."/>
            <person name="Jensie-Markopoulos S."/>
            <person name="Salva-Serra F."/>
            <person name="Jaen-Luchoro D."/>
            <person name="Karlsson R."/>
            <person name="Svensson-Stadler L."/>
            <person name="Chun J."/>
            <person name="Moore E."/>
        </authorList>
    </citation>
    <scope>NUCLEOTIDE SEQUENCE [LARGE SCALE GENOMIC DNA]</scope>
    <source>
        <strain evidence="1 2">CCUG 48643</strain>
    </source>
</reference>
<dbReference type="RefSeq" id="WP_137406956.1">
    <property type="nucleotide sequence ID" value="NZ_AP025465.1"/>
</dbReference>
<proteinExistence type="predicted"/>
<sequence>MQHDKTIYAYVYTHHDGTETTLIATVDNQQKPLVSRCVQEIKSMSSLAIDMAAQHNLRVKLVKYQKEQEIDFGMFLK</sequence>
<dbReference type="AlphaFoldDB" id="A0A7V7NW61"/>
<evidence type="ECO:0000313" key="1">
    <source>
        <dbReference type="EMBL" id="KAB0481516.1"/>
    </source>
</evidence>
<dbReference type="EMBL" id="VZPX01000008">
    <property type="protein sequence ID" value="KAB0481516.1"/>
    <property type="molecule type" value="Genomic_DNA"/>
</dbReference>
<comment type="caution">
    <text evidence="1">The sequence shown here is derived from an EMBL/GenBank/DDBJ whole genome shotgun (WGS) entry which is preliminary data.</text>
</comment>
<accession>A0A7V7NW61</accession>
<evidence type="ECO:0000313" key="2">
    <source>
        <dbReference type="Proteomes" id="UP000423756"/>
    </source>
</evidence>
<gene>
    <name evidence="1" type="ORF">F7Q91_06010</name>
</gene>
<name>A0A7V7NW61_9VIBR</name>
<organism evidence="1 2">
    <name type="scientific">Vibrio chagasii</name>
    <dbReference type="NCBI Taxonomy" id="170679"/>
    <lineage>
        <taxon>Bacteria</taxon>
        <taxon>Pseudomonadati</taxon>
        <taxon>Pseudomonadota</taxon>
        <taxon>Gammaproteobacteria</taxon>
        <taxon>Vibrionales</taxon>
        <taxon>Vibrionaceae</taxon>
        <taxon>Vibrio</taxon>
    </lineage>
</organism>
<dbReference type="Proteomes" id="UP000423756">
    <property type="component" value="Unassembled WGS sequence"/>
</dbReference>